<organism evidence="2">
    <name type="scientific">freshwater metagenome</name>
    <dbReference type="NCBI Taxonomy" id="449393"/>
    <lineage>
        <taxon>unclassified sequences</taxon>
        <taxon>metagenomes</taxon>
        <taxon>ecological metagenomes</taxon>
    </lineage>
</organism>
<name>A0A6J6IT29_9ZZZZ</name>
<protein>
    <submittedName>
        <fullName evidence="2">Unannotated protein</fullName>
    </submittedName>
</protein>
<keyword evidence="1" id="KW-0472">Membrane</keyword>
<gene>
    <name evidence="2" type="ORF">UFOPK2001_00325</name>
</gene>
<reference evidence="2" key="1">
    <citation type="submission" date="2020-05" db="EMBL/GenBank/DDBJ databases">
        <authorList>
            <person name="Chiriac C."/>
            <person name="Salcher M."/>
            <person name="Ghai R."/>
            <person name="Kavagutti S V."/>
        </authorList>
    </citation>
    <scope>NUCLEOTIDE SEQUENCE</scope>
</reference>
<dbReference type="AlphaFoldDB" id="A0A6J6IT29"/>
<feature type="transmembrane region" description="Helical" evidence="1">
    <location>
        <begin position="69"/>
        <end position="90"/>
    </location>
</feature>
<sequence length="120" mass="13266">MNPKANWTLFGPKLEKPRPSLTVGAVAVLFAAQTFTPTEAQYPLYMCVLAWVSAAWITWFAVKKAALIGLLTIPVSLLWLNPVLGGVWFSTFGIEYLLTHAALALIWAACSYTFMATEKR</sequence>
<feature type="transmembrane region" description="Helical" evidence="1">
    <location>
        <begin position="42"/>
        <end position="62"/>
    </location>
</feature>
<feature type="transmembrane region" description="Helical" evidence="1">
    <location>
        <begin position="96"/>
        <end position="115"/>
    </location>
</feature>
<accession>A0A6J6IT29</accession>
<dbReference type="EMBL" id="CAEZVN010000018">
    <property type="protein sequence ID" value="CAB4627781.1"/>
    <property type="molecule type" value="Genomic_DNA"/>
</dbReference>
<evidence type="ECO:0000313" key="2">
    <source>
        <dbReference type="EMBL" id="CAB4627781.1"/>
    </source>
</evidence>
<keyword evidence="1" id="KW-0812">Transmembrane</keyword>
<evidence type="ECO:0000256" key="1">
    <source>
        <dbReference type="SAM" id="Phobius"/>
    </source>
</evidence>
<proteinExistence type="predicted"/>
<keyword evidence="1" id="KW-1133">Transmembrane helix</keyword>